<name>A0ABY6RLD5_9MYCO</name>
<sequence>MFIGSLCWNGEVGLILWACGLITVAVQKPGPPKANGPQVTR</sequence>
<evidence type="ECO:0000313" key="1">
    <source>
        <dbReference type="EMBL" id="VAZ96336.1"/>
    </source>
</evidence>
<organism evidence="1 2">
    <name type="scientific">Mycobacterium persicum</name>
    <dbReference type="NCBI Taxonomy" id="1487726"/>
    <lineage>
        <taxon>Bacteria</taxon>
        <taxon>Bacillati</taxon>
        <taxon>Actinomycetota</taxon>
        <taxon>Actinomycetes</taxon>
        <taxon>Mycobacteriales</taxon>
        <taxon>Mycobacteriaceae</taxon>
        <taxon>Mycobacterium</taxon>
    </lineage>
</organism>
<dbReference type="Proteomes" id="UP000271464">
    <property type="component" value="Unassembled WGS sequence"/>
</dbReference>
<accession>A0ABY6RLD5</accession>
<protein>
    <submittedName>
        <fullName evidence="1">Uncharacterized protein</fullName>
    </submittedName>
</protein>
<comment type="caution">
    <text evidence="1">The sequence shown here is derived from an EMBL/GenBank/DDBJ whole genome shotgun (WGS) entry which is preliminary data.</text>
</comment>
<dbReference type="EMBL" id="UPHM01000092">
    <property type="protein sequence ID" value="VAZ96336.1"/>
    <property type="molecule type" value="Genomic_DNA"/>
</dbReference>
<reference evidence="1 2" key="1">
    <citation type="submission" date="2018-09" db="EMBL/GenBank/DDBJ databases">
        <authorList>
            <person name="Tagini F."/>
        </authorList>
    </citation>
    <scope>NUCLEOTIDE SEQUENCE [LARGE SCALE GENOMIC DNA]</scope>
    <source>
        <strain evidence="1 2">MK4</strain>
    </source>
</reference>
<evidence type="ECO:0000313" key="2">
    <source>
        <dbReference type="Proteomes" id="UP000271464"/>
    </source>
</evidence>
<gene>
    <name evidence="1" type="ORF">LAUMK4_03467</name>
</gene>
<proteinExistence type="predicted"/>
<keyword evidence="2" id="KW-1185">Reference proteome</keyword>